<keyword evidence="2" id="KW-1185">Reference proteome</keyword>
<reference evidence="2" key="1">
    <citation type="journal article" date="2019" name="Int. J. Syst. Evol. Microbiol.">
        <title>The Global Catalogue of Microorganisms (GCM) 10K type strain sequencing project: providing services to taxonomists for standard genome sequencing and annotation.</title>
        <authorList>
            <consortium name="The Broad Institute Genomics Platform"/>
            <consortium name="The Broad Institute Genome Sequencing Center for Infectious Disease"/>
            <person name="Wu L."/>
            <person name="Ma J."/>
        </authorList>
    </citation>
    <scope>NUCLEOTIDE SEQUENCE [LARGE SCALE GENOMIC DNA]</scope>
    <source>
        <strain evidence="2">CGMCC 4.7641</strain>
    </source>
</reference>
<dbReference type="EMBL" id="JBHUKS010000041">
    <property type="protein sequence ID" value="MFD2474733.1"/>
    <property type="molecule type" value="Genomic_DNA"/>
</dbReference>
<comment type="caution">
    <text evidence="1">The sequence shown here is derived from an EMBL/GenBank/DDBJ whole genome shotgun (WGS) entry which is preliminary data.</text>
</comment>
<protein>
    <submittedName>
        <fullName evidence="1">Uncharacterized protein</fullName>
    </submittedName>
</protein>
<organism evidence="1 2">
    <name type="scientific">Amycolatopsis silviterrae</name>
    <dbReference type="NCBI Taxonomy" id="1656914"/>
    <lineage>
        <taxon>Bacteria</taxon>
        <taxon>Bacillati</taxon>
        <taxon>Actinomycetota</taxon>
        <taxon>Actinomycetes</taxon>
        <taxon>Pseudonocardiales</taxon>
        <taxon>Pseudonocardiaceae</taxon>
        <taxon>Amycolatopsis</taxon>
    </lineage>
</organism>
<sequence length="287" mass="33476">METTADEVRSTFLVTPQAEHQYFYKWENNPKRIGHGVVSTMRDHVTKAMYNCGLETFEWIKDNHEHPLKELKKEDIEHIDLASNWEPDFAFVHLFHLLMEEIGRPPLWSEFDEFAYRTADGMKMFGAERADRENKIFDQELARIKAKHPAAKNPEHRAKFLADGSLDWRIGNAYYGFMRDMYTAVALRERGLDVRVHPIADANFRIDGWFGNKILSVFVVNPKYKVTDQRRADRHHKGRKRHVEELFPGSEFSFVALTMEGAHEHGKFHFPSKSAIDDVEQLLRCGG</sequence>
<accession>A0ABW5HN32</accession>
<gene>
    <name evidence="1" type="ORF">ACFSVL_45495</name>
</gene>
<proteinExistence type="predicted"/>
<name>A0ABW5HN32_9PSEU</name>
<evidence type="ECO:0000313" key="1">
    <source>
        <dbReference type="EMBL" id="MFD2474733.1"/>
    </source>
</evidence>
<evidence type="ECO:0000313" key="2">
    <source>
        <dbReference type="Proteomes" id="UP001597483"/>
    </source>
</evidence>
<dbReference type="RefSeq" id="WP_378314223.1">
    <property type="nucleotide sequence ID" value="NZ_JBHUKS010000041.1"/>
</dbReference>
<dbReference type="Proteomes" id="UP001597483">
    <property type="component" value="Unassembled WGS sequence"/>
</dbReference>